<evidence type="ECO:0000313" key="2">
    <source>
        <dbReference type="Proteomes" id="UP000276991"/>
    </source>
</evidence>
<reference evidence="1 2" key="1">
    <citation type="submission" date="2018-08" db="EMBL/GenBank/DDBJ databases">
        <authorList>
            <person name="Laetsch R D."/>
            <person name="Stevens L."/>
            <person name="Kumar S."/>
            <person name="Blaxter L. M."/>
        </authorList>
    </citation>
    <scope>NUCLEOTIDE SEQUENCE [LARGE SCALE GENOMIC DNA]</scope>
</reference>
<dbReference type="Proteomes" id="UP000276991">
    <property type="component" value="Unassembled WGS sequence"/>
</dbReference>
<accession>A0A498S644</accession>
<evidence type="ECO:0000313" key="1">
    <source>
        <dbReference type="EMBL" id="VBB25415.1"/>
    </source>
</evidence>
<dbReference type="AlphaFoldDB" id="A0A498S644"/>
<name>A0A498S644_ACAVI</name>
<protein>
    <submittedName>
        <fullName evidence="1">Uncharacterized protein</fullName>
    </submittedName>
</protein>
<dbReference type="EMBL" id="UPTC01000014">
    <property type="protein sequence ID" value="VBB25415.1"/>
    <property type="molecule type" value="Genomic_DNA"/>
</dbReference>
<proteinExistence type="predicted"/>
<organism evidence="1 2">
    <name type="scientific">Acanthocheilonema viteae</name>
    <name type="common">Filarial nematode worm</name>
    <name type="synonym">Dipetalonema viteae</name>
    <dbReference type="NCBI Taxonomy" id="6277"/>
    <lineage>
        <taxon>Eukaryota</taxon>
        <taxon>Metazoa</taxon>
        <taxon>Ecdysozoa</taxon>
        <taxon>Nematoda</taxon>
        <taxon>Chromadorea</taxon>
        <taxon>Rhabditida</taxon>
        <taxon>Spirurina</taxon>
        <taxon>Spiruromorpha</taxon>
        <taxon>Filarioidea</taxon>
        <taxon>Onchocercidae</taxon>
        <taxon>Acanthocheilonema</taxon>
    </lineage>
</organism>
<sequence length="139" mass="15146">MWNYVEAKRLTTLTNSRVENLVSTRPKGHICCCCPMILTCCVAVLPLQTATVGMPPILPPASIMEPIPIPLPISSPRPVIMPVLHSLLTLPSQPMPLPRPVAVPTLPIPISRCFMLCLLQLVAPQPYAADLVARNEQLP</sequence>
<keyword evidence="2" id="KW-1185">Reference proteome</keyword>
<gene>
    <name evidence="1" type="ORF">NAV_LOCUS245</name>
</gene>